<organism evidence="3 4">
    <name type="scientific">Haloactinospora alba</name>
    <dbReference type="NCBI Taxonomy" id="405555"/>
    <lineage>
        <taxon>Bacteria</taxon>
        <taxon>Bacillati</taxon>
        <taxon>Actinomycetota</taxon>
        <taxon>Actinomycetes</taxon>
        <taxon>Streptosporangiales</taxon>
        <taxon>Nocardiopsidaceae</taxon>
        <taxon>Haloactinospora</taxon>
    </lineage>
</organism>
<feature type="transmembrane region" description="Helical" evidence="2">
    <location>
        <begin position="203"/>
        <end position="221"/>
    </location>
</feature>
<feature type="transmembrane region" description="Helical" evidence="2">
    <location>
        <begin position="51"/>
        <end position="70"/>
    </location>
</feature>
<dbReference type="Proteomes" id="UP000317422">
    <property type="component" value="Unassembled WGS sequence"/>
</dbReference>
<accession>A0A543NLZ3</accession>
<evidence type="ECO:0000313" key="3">
    <source>
        <dbReference type="EMBL" id="TQN32846.1"/>
    </source>
</evidence>
<feature type="compositionally biased region" description="Basic and acidic residues" evidence="1">
    <location>
        <begin position="831"/>
        <end position="841"/>
    </location>
</feature>
<evidence type="ECO:0008006" key="5">
    <source>
        <dbReference type="Google" id="ProtNLM"/>
    </source>
</evidence>
<feature type="compositionally biased region" description="Low complexity" evidence="1">
    <location>
        <begin position="617"/>
        <end position="637"/>
    </location>
</feature>
<feature type="compositionally biased region" description="Basic residues" evidence="1">
    <location>
        <begin position="41"/>
        <end position="51"/>
    </location>
</feature>
<feature type="transmembrane region" description="Helical" evidence="2">
    <location>
        <begin position="462"/>
        <end position="486"/>
    </location>
</feature>
<feature type="transmembrane region" description="Helical" evidence="2">
    <location>
        <begin position="492"/>
        <end position="510"/>
    </location>
</feature>
<feature type="transmembrane region" description="Helical" evidence="2">
    <location>
        <begin position="227"/>
        <end position="247"/>
    </location>
</feature>
<feature type="compositionally biased region" description="Gly residues" evidence="1">
    <location>
        <begin position="670"/>
        <end position="691"/>
    </location>
</feature>
<feature type="region of interest" description="Disordered" evidence="1">
    <location>
        <begin position="1"/>
        <end position="51"/>
    </location>
</feature>
<feature type="region of interest" description="Disordered" evidence="1">
    <location>
        <begin position="74"/>
        <end position="120"/>
    </location>
</feature>
<protein>
    <recommendedName>
        <fullName evidence="5">TrbL/VirB6 plasmid conjugal transfer protein</fullName>
    </recommendedName>
</protein>
<feature type="region of interest" description="Disordered" evidence="1">
    <location>
        <begin position="580"/>
        <end position="849"/>
    </location>
</feature>
<feature type="compositionally biased region" description="Low complexity" evidence="1">
    <location>
        <begin position="582"/>
        <end position="592"/>
    </location>
</feature>
<reference evidence="3 4" key="1">
    <citation type="submission" date="2019-06" db="EMBL/GenBank/DDBJ databases">
        <title>Sequencing the genomes of 1000 actinobacteria strains.</title>
        <authorList>
            <person name="Klenk H.-P."/>
        </authorList>
    </citation>
    <scope>NUCLEOTIDE SEQUENCE [LARGE SCALE GENOMIC DNA]</scope>
    <source>
        <strain evidence="3 4">DSM 45015</strain>
    </source>
</reference>
<proteinExistence type="predicted"/>
<evidence type="ECO:0000313" key="4">
    <source>
        <dbReference type="Proteomes" id="UP000317422"/>
    </source>
</evidence>
<dbReference type="AlphaFoldDB" id="A0A543NLZ3"/>
<feature type="transmembrane region" description="Helical" evidence="2">
    <location>
        <begin position="400"/>
        <end position="425"/>
    </location>
</feature>
<name>A0A543NLZ3_9ACTN</name>
<feature type="transmembrane region" description="Helical" evidence="2">
    <location>
        <begin position="431"/>
        <end position="450"/>
    </location>
</feature>
<feature type="compositionally biased region" description="Gly residues" evidence="1">
    <location>
        <begin position="730"/>
        <end position="743"/>
    </location>
</feature>
<keyword evidence="2" id="KW-0812">Transmembrane</keyword>
<keyword evidence="2" id="KW-1133">Transmembrane helix</keyword>
<comment type="caution">
    <text evidence="3">The sequence shown here is derived from an EMBL/GenBank/DDBJ whole genome shotgun (WGS) entry which is preliminary data.</text>
</comment>
<dbReference type="EMBL" id="VFQC01000001">
    <property type="protein sequence ID" value="TQN32846.1"/>
    <property type="molecule type" value="Genomic_DNA"/>
</dbReference>
<evidence type="ECO:0000256" key="2">
    <source>
        <dbReference type="SAM" id="Phobius"/>
    </source>
</evidence>
<gene>
    <name evidence="3" type="ORF">FHX37_2831</name>
</gene>
<keyword evidence="2" id="KW-0472">Membrane</keyword>
<feature type="compositionally biased region" description="Polar residues" evidence="1">
    <location>
        <begin position="810"/>
        <end position="830"/>
    </location>
</feature>
<sequence length="849" mass="88063">MSEGMRGASATTSTNGAQPAGDQEERQPPSGRRSSRDNRRTRARTPARPRGMRRAVTLALVALAFLLVPLGSQSAQGDPVCDGQPAPQPEMADSGSDGLLVPPKSQSAIENGPNDGLPPDASIYGQYGTSGQQWHVIKDSCIDKMGSSATATLSNTAWDLSKTINQSTITVYQAATSDGLLSSFNSMVEDVINQLRYGIWQPLLPTVIILGAVWLGWYGLIRKRVTLTLESAIWMVMATALGLWILVNPGQILSMAGSVVNSGNQLVNSALSNVSVPGGSASCPAGAEEVQQADWESESDFAVRKNSNMLWSGLVCQPWVAGVFGSGDVAESAAALHSVDLIEAQAISRTEQQQIAEGELEAQEVIDQKQSQYQDISDSIQESYPGVYPLFEGSQQESRLGVASLALFSSIFAGGLILAGSVALIVLKIGFLILFLFSPIFLLVGVHPGYGRTVLLRWFEMLFGLLLKQIFIVLLIALLVMCYGLVMATNLGWGLQMILLALFTLALFIYRKPFAHLFSSVNANTFTSRMVSDTVNSSVLSKSANALPPVAYARAQKWGLKRSPQLAAAAGSVPAAGGGAAAGAASGEAADGTSQGTSGVETGEAEGAPGRDGTRVRGSAGYGRARGRSAPSLNLGKNNGGDGDPGAAASDTSTRRSTSEAPRLSEAASGGLGTPGPSGNAPGSGGGGDGGPIPPRPAGGYTGTGDTGWASIFGTGAGSGQRGTSDSGNSGNGGSAGGGGGAASGAERVDPNSGQGIFKGRSATPPQGNVNKGSRWGGSRTKRDKTQPPRNQRPAPPPPQKSGGDGGNWITGSSKRNNDAPTSPFWTGSEGQRRNDRRRDIPFWLRDED</sequence>
<evidence type="ECO:0000256" key="1">
    <source>
        <dbReference type="SAM" id="MobiDB-lite"/>
    </source>
</evidence>
<keyword evidence="4" id="KW-1185">Reference proteome</keyword>